<evidence type="ECO:0000256" key="1">
    <source>
        <dbReference type="ARBA" id="ARBA00000085"/>
    </source>
</evidence>
<organism evidence="11 12">
    <name type="scientific">Oleiharenicola lentus</name>
    <dbReference type="NCBI Taxonomy" id="2508720"/>
    <lineage>
        <taxon>Bacteria</taxon>
        <taxon>Pseudomonadati</taxon>
        <taxon>Verrucomicrobiota</taxon>
        <taxon>Opitutia</taxon>
        <taxon>Opitutales</taxon>
        <taxon>Opitutaceae</taxon>
        <taxon>Oleiharenicola</taxon>
    </lineage>
</organism>
<dbReference type="SUPFAM" id="SSF47384">
    <property type="entry name" value="Homodimeric domain of signal transducing histidine kinase"/>
    <property type="match status" value="1"/>
</dbReference>
<gene>
    <name evidence="11" type="ORF">ESB00_07830</name>
</gene>
<dbReference type="GO" id="GO:0000155">
    <property type="term" value="F:phosphorelay sensor kinase activity"/>
    <property type="evidence" value="ECO:0007669"/>
    <property type="project" value="InterPro"/>
</dbReference>
<keyword evidence="11" id="KW-0808">Transferase</keyword>
<accession>A0A4Q1C9W0</accession>
<evidence type="ECO:0000256" key="4">
    <source>
        <dbReference type="ARBA" id="ARBA00023012"/>
    </source>
</evidence>
<evidence type="ECO:0000256" key="3">
    <source>
        <dbReference type="ARBA" id="ARBA00022553"/>
    </source>
</evidence>
<dbReference type="Gene3D" id="3.40.50.2300">
    <property type="match status" value="1"/>
</dbReference>
<dbReference type="InterPro" id="IPR036890">
    <property type="entry name" value="HATPase_C_sf"/>
</dbReference>
<dbReference type="CDD" id="cd19920">
    <property type="entry name" value="REC_PA4781-like"/>
    <property type="match status" value="1"/>
</dbReference>
<dbReference type="InterPro" id="IPR011006">
    <property type="entry name" value="CheY-like_superfamily"/>
</dbReference>
<dbReference type="OrthoDB" id="9813394at2"/>
<dbReference type="PANTHER" id="PTHR43547">
    <property type="entry name" value="TWO-COMPONENT HISTIDINE KINASE"/>
    <property type="match status" value="1"/>
</dbReference>
<keyword evidence="6" id="KW-0238">DNA-binding</keyword>
<sequence length="375" mass="41688">MATPKILVVDDQPINVQLLKRKLEREGMTVVAAYSGQEALNLISADKPDLILLDVMMPDMDGLEVCQRLQAEPETKSIPIIFITARTTKEGKIEGLGVGAVDYITKPIDLDETLARVQTQLRFVQINRELVDLQRRLGDSRRAATIGAVTQGIAHNLNNLLGVVIGYVDLIKAYHDKPELVKKNSQHLEDAVNRIVGIIKQLTTLVVRNRPPLIRASLARMIDSGIRRYQIEYKIDQPVSVQHGAGEVLIETNVELLEEVIAKLVMNAWESYGEGAPPDQRSVSIRTEVVEKPQEGRFALIHIEDRGRGIDPEIRDHAFEPFTSTKHTVGVGMGLTIARHSMRNLGGEVTLSDRQGGGAICTIRHPLERRNRQPA</sequence>
<evidence type="ECO:0000256" key="2">
    <source>
        <dbReference type="ARBA" id="ARBA00012438"/>
    </source>
</evidence>
<dbReference type="PANTHER" id="PTHR43547:SF2">
    <property type="entry name" value="HYBRID SIGNAL TRANSDUCTION HISTIDINE KINASE C"/>
    <property type="match status" value="1"/>
</dbReference>
<evidence type="ECO:0000256" key="5">
    <source>
        <dbReference type="ARBA" id="ARBA00023015"/>
    </source>
</evidence>
<evidence type="ECO:0000313" key="11">
    <source>
        <dbReference type="EMBL" id="RXK55784.1"/>
    </source>
</evidence>
<keyword evidence="4" id="KW-0902">Two-component regulatory system</keyword>
<dbReference type="SUPFAM" id="SSF55874">
    <property type="entry name" value="ATPase domain of HSP90 chaperone/DNA topoisomerase II/histidine kinase"/>
    <property type="match status" value="1"/>
</dbReference>
<comment type="catalytic activity">
    <reaction evidence="1">
        <text>ATP + protein L-histidine = ADP + protein N-phospho-L-histidine.</text>
        <dbReference type="EC" id="2.7.13.3"/>
    </reaction>
</comment>
<dbReference type="SMART" id="SM00387">
    <property type="entry name" value="HATPase_c"/>
    <property type="match status" value="1"/>
</dbReference>
<evidence type="ECO:0000256" key="8">
    <source>
        <dbReference type="PROSITE-ProRule" id="PRU00169"/>
    </source>
</evidence>
<dbReference type="AlphaFoldDB" id="A0A4Q1C9W0"/>
<evidence type="ECO:0000259" key="9">
    <source>
        <dbReference type="PROSITE" id="PS50109"/>
    </source>
</evidence>
<feature type="domain" description="Histidine kinase" evidence="9">
    <location>
        <begin position="152"/>
        <end position="369"/>
    </location>
</feature>
<comment type="caution">
    <text evidence="11">The sequence shown here is derived from an EMBL/GenBank/DDBJ whole genome shotgun (WGS) entry which is preliminary data.</text>
</comment>
<keyword evidence="7" id="KW-0804">Transcription</keyword>
<dbReference type="InterPro" id="IPR036097">
    <property type="entry name" value="HisK_dim/P_sf"/>
</dbReference>
<evidence type="ECO:0000256" key="6">
    <source>
        <dbReference type="ARBA" id="ARBA00023125"/>
    </source>
</evidence>
<dbReference type="InterPro" id="IPR003594">
    <property type="entry name" value="HATPase_dom"/>
</dbReference>
<evidence type="ECO:0000313" key="12">
    <source>
        <dbReference type="Proteomes" id="UP000290218"/>
    </source>
</evidence>
<dbReference type="InterPro" id="IPR001789">
    <property type="entry name" value="Sig_transdc_resp-reg_receiver"/>
</dbReference>
<evidence type="ECO:0000259" key="10">
    <source>
        <dbReference type="PROSITE" id="PS50110"/>
    </source>
</evidence>
<keyword evidence="12" id="KW-1185">Reference proteome</keyword>
<dbReference type="RefSeq" id="WP_129047149.1">
    <property type="nucleotide sequence ID" value="NZ_SDHX01000001.1"/>
</dbReference>
<dbReference type="InterPro" id="IPR004358">
    <property type="entry name" value="Sig_transdc_His_kin-like_C"/>
</dbReference>
<name>A0A4Q1C9W0_9BACT</name>
<dbReference type="SUPFAM" id="SSF52172">
    <property type="entry name" value="CheY-like"/>
    <property type="match status" value="1"/>
</dbReference>
<dbReference type="InterPro" id="IPR003661">
    <property type="entry name" value="HisK_dim/P_dom"/>
</dbReference>
<dbReference type="CDD" id="cd00082">
    <property type="entry name" value="HisKA"/>
    <property type="match status" value="1"/>
</dbReference>
<dbReference type="Pfam" id="PF02518">
    <property type="entry name" value="HATPase_c"/>
    <property type="match status" value="1"/>
</dbReference>
<dbReference type="PROSITE" id="PS50110">
    <property type="entry name" value="RESPONSE_REGULATORY"/>
    <property type="match status" value="1"/>
</dbReference>
<dbReference type="EC" id="2.7.13.3" evidence="2"/>
<reference evidence="11 12" key="1">
    <citation type="submission" date="2019-01" db="EMBL/GenBank/DDBJ databases">
        <title>Lacunisphaera sp. strain TWA-58.</title>
        <authorList>
            <person name="Chen W.-M."/>
        </authorList>
    </citation>
    <scope>NUCLEOTIDE SEQUENCE [LARGE SCALE GENOMIC DNA]</scope>
    <source>
        <strain evidence="11 12">TWA-58</strain>
    </source>
</reference>
<dbReference type="Pfam" id="PF00072">
    <property type="entry name" value="Response_reg"/>
    <property type="match status" value="1"/>
</dbReference>
<keyword evidence="11" id="KW-0418">Kinase</keyword>
<feature type="domain" description="Response regulatory" evidence="10">
    <location>
        <begin position="5"/>
        <end position="121"/>
    </location>
</feature>
<dbReference type="Gene3D" id="1.10.287.130">
    <property type="match status" value="1"/>
</dbReference>
<dbReference type="Proteomes" id="UP000290218">
    <property type="component" value="Unassembled WGS sequence"/>
</dbReference>
<proteinExistence type="predicted"/>
<feature type="modified residue" description="4-aspartylphosphate" evidence="8">
    <location>
        <position position="54"/>
    </location>
</feature>
<dbReference type="PRINTS" id="PR00344">
    <property type="entry name" value="BCTRLSENSOR"/>
</dbReference>
<dbReference type="InterPro" id="IPR005467">
    <property type="entry name" value="His_kinase_dom"/>
</dbReference>
<keyword evidence="5" id="KW-0805">Transcription regulation</keyword>
<dbReference type="FunFam" id="3.40.50.2300:FF:000001">
    <property type="entry name" value="DNA-binding response regulator PhoB"/>
    <property type="match status" value="1"/>
</dbReference>
<keyword evidence="3 8" id="KW-0597">Phosphoprotein</keyword>
<dbReference type="PROSITE" id="PS50109">
    <property type="entry name" value="HIS_KIN"/>
    <property type="match status" value="1"/>
</dbReference>
<dbReference type="SMART" id="SM00448">
    <property type="entry name" value="REC"/>
    <property type="match status" value="1"/>
</dbReference>
<dbReference type="EMBL" id="SDHX01000001">
    <property type="protein sequence ID" value="RXK55784.1"/>
    <property type="molecule type" value="Genomic_DNA"/>
</dbReference>
<evidence type="ECO:0000256" key="7">
    <source>
        <dbReference type="ARBA" id="ARBA00023163"/>
    </source>
</evidence>
<dbReference type="Gene3D" id="3.30.565.10">
    <property type="entry name" value="Histidine kinase-like ATPase, C-terminal domain"/>
    <property type="match status" value="1"/>
</dbReference>
<dbReference type="GO" id="GO:0003677">
    <property type="term" value="F:DNA binding"/>
    <property type="evidence" value="ECO:0007669"/>
    <property type="project" value="UniProtKB-KW"/>
</dbReference>
<protein>
    <recommendedName>
        <fullName evidence="2">histidine kinase</fullName>
        <ecNumber evidence="2">2.7.13.3</ecNumber>
    </recommendedName>
</protein>